<accession>A0A0V7ZKH2</accession>
<keyword evidence="5 12" id="KW-0418">Kinase</keyword>
<dbReference type="SUPFAM" id="SSF56112">
    <property type="entry name" value="Protein kinase-like (PK-like)"/>
    <property type="match status" value="1"/>
</dbReference>
<evidence type="ECO:0000256" key="5">
    <source>
        <dbReference type="ARBA" id="ARBA00022777"/>
    </source>
</evidence>
<comment type="catalytic activity">
    <reaction evidence="8">
        <text>L-seryl-[protein] + ATP = O-phospho-L-seryl-[protein] + ADP + H(+)</text>
        <dbReference type="Rhea" id="RHEA:17989"/>
        <dbReference type="Rhea" id="RHEA-COMP:9863"/>
        <dbReference type="Rhea" id="RHEA-COMP:11604"/>
        <dbReference type="ChEBI" id="CHEBI:15378"/>
        <dbReference type="ChEBI" id="CHEBI:29999"/>
        <dbReference type="ChEBI" id="CHEBI:30616"/>
        <dbReference type="ChEBI" id="CHEBI:83421"/>
        <dbReference type="ChEBI" id="CHEBI:456216"/>
        <dbReference type="EC" id="2.7.11.1"/>
    </reaction>
</comment>
<dbReference type="EMBL" id="LMTZ01000114">
    <property type="protein sequence ID" value="KST65021.1"/>
    <property type="molecule type" value="Genomic_DNA"/>
</dbReference>
<protein>
    <recommendedName>
        <fullName evidence="1">non-specific serine/threonine protein kinase</fullName>
        <ecNumber evidence="1">2.7.11.1</ecNumber>
    </recommendedName>
</protein>
<dbReference type="InterPro" id="IPR011009">
    <property type="entry name" value="Kinase-like_dom_sf"/>
</dbReference>
<dbReference type="InterPro" id="IPR017441">
    <property type="entry name" value="Protein_kinase_ATP_BS"/>
</dbReference>
<evidence type="ECO:0000313" key="11">
    <source>
        <dbReference type="EMBL" id="KST64930.1"/>
    </source>
</evidence>
<dbReference type="EC" id="2.7.11.1" evidence="1"/>
<evidence type="ECO:0000256" key="2">
    <source>
        <dbReference type="ARBA" id="ARBA00022527"/>
    </source>
</evidence>
<dbReference type="GO" id="GO:0004674">
    <property type="term" value="F:protein serine/threonine kinase activity"/>
    <property type="evidence" value="ECO:0007669"/>
    <property type="project" value="UniProtKB-KW"/>
</dbReference>
<keyword evidence="2 12" id="KW-0723">Serine/threonine-protein kinase</keyword>
<dbReference type="PROSITE" id="PS50011">
    <property type="entry name" value="PROTEIN_KINASE_DOM"/>
    <property type="match status" value="1"/>
</dbReference>
<evidence type="ECO:0000256" key="8">
    <source>
        <dbReference type="ARBA" id="ARBA00048679"/>
    </source>
</evidence>
<dbReference type="PANTHER" id="PTHR24363">
    <property type="entry name" value="SERINE/THREONINE PROTEIN KINASE"/>
    <property type="match status" value="1"/>
</dbReference>
<keyword evidence="3" id="KW-0808">Transferase</keyword>
<evidence type="ECO:0000256" key="1">
    <source>
        <dbReference type="ARBA" id="ARBA00012513"/>
    </source>
</evidence>
<dbReference type="Proteomes" id="UP000053372">
    <property type="component" value="Unassembled WGS sequence"/>
</dbReference>
<keyword evidence="6 9" id="KW-0067">ATP-binding</keyword>
<evidence type="ECO:0000256" key="9">
    <source>
        <dbReference type="PROSITE-ProRule" id="PRU10141"/>
    </source>
</evidence>
<gene>
    <name evidence="11" type="ORF">BC008_19155</name>
    <name evidence="12" type="ORF">BC008_19660</name>
</gene>
<evidence type="ECO:0000313" key="13">
    <source>
        <dbReference type="Proteomes" id="UP000053372"/>
    </source>
</evidence>
<evidence type="ECO:0000256" key="6">
    <source>
        <dbReference type="ARBA" id="ARBA00022840"/>
    </source>
</evidence>
<dbReference type="AlphaFoldDB" id="A0A0V7ZKH2"/>
<dbReference type="GO" id="GO:0005524">
    <property type="term" value="F:ATP binding"/>
    <property type="evidence" value="ECO:0007669"/>
    <property type="project" value="UniProtKB-UniRule"/>
</dbReference>
<feature type="domain" description="Protein kinase" evidence="10">
    <location>
        <begin position="36"/>
        <end position="303"/>
    </location>
</feature>
<keyword evidence="4 9" id="KW-0547">Nucleotide-binding</keyword>
<dbReference type="PANTHER" id="PTHR24363:SF0">
    <property type="entry name" value="SERINE_THREONINE KINASE LIKE DOMAIN CONTAINING 1"/>
    <property type="match status" value="1"/>
</dbReference>
<sequence length="390" mass="44596">MSHFPMKKVAKFHTDILQKTHLGQLCGTKNLFRDRYKILRILGRGGFGVTFIARNMDLPGSPLCVIKQLCPRTTNHRSWERAKERFEKEAIALGQLGSHSQIPMLLDFFENRGEFYLVQEYVRGYTLAREVRRDGVKTEAAVKQFLQEILPVLSYIHDLHVIHRDIKPQNILRCKEDGRLVLIDFGAVKDELIKPKNSTSALRNASTHFVGTMGFAPPEQFYLSPVYASDIYAVGITCVYLLTGKAPLEFDHDPITGEILWQKEVNISEHLGNILSKMIKTSLLERFKSVDEVKRALGLEKYIPNLSECMTTKPLGKVKQSQVPKSQVPKSQVREFQVSEFQASSFQTPEQIKKFHTQEVSSKYSPPVNRTATAIRRWREKLKTSGFSQK</sequence>
<evidence type="ECO:0000256" key="4">
    <source>
        <dbReference type="ARBA" id="ARBA00022741"/>
    </source>
</evidence>
<feature type="binding site" evidence="9">
    <location>
        <position position="67"/>
    </location>
    <ligand>
        <name>ATP</name>
        <dbReference type="ChEBI" id="CHEBI:30616"/>
    </ligand>
</feature>
<name>A0A0V7ZKH2_9CYAN</name>
<evidence type="ECO:0000313" key="12">
    <source>
        <dbReference type="EMBL" id="KST65021.1"/>
    </source>
</evidence>
<dbReference type="OrthoDB" id="437733at2"/>
<evidence type="ECO:0000259" key="10">
    <source>
        <dbReference type="PROSITE" id="PS50011"/>
    </source>
</evidence>
<dbReference type="EMBL" id="LMTZ01000115">
    <property type="protein sequence ID" value="KST64930.1"/>
    <property type="molecule type" value="Genomic_DNA"/>
</dbReference>
<dbReference type="SMART" id="SM00220">
    <property type="entry name" value="S_TKc"/>
    <property type="match status" value="1"/>
</dbReference>
<organism evidence="12 13">
    <name type="scientific">Mastigocoleus testarum BC008</name>
    <dbReference type="NCBI Taxonomy" id="371196"/>
    <lineage>
        <taxon>Bacteria</taxon>
        <taxon>Bacillati</taxon>
        <taxon>Cyanobacteriota</taxon>
        <taxon>Cyanophyceae</taxon>
        <taxon>Nostocales</taxon>
        <taxon>Hapalosiphonaceae</taxon>
        <taxon>Mastigocoleus</taxon>
    </lineage>
</organism>
<dbReference type="CDD" id="cd14014">
    <property type="entry name" value="STKc_PknB_like"/>
    <property type="match status" value="1"/>
</dbReference>
<reference evidence="12 13" key="1">
    <citation type="journal article" date="2015" name="Genome Announc.">
        <title>Draft Genome of the Euendolithic (true boring) Cyanobacterium Mastigocoleus testarum strain BC008.</title>
        <authorList>
            <person name="Guida B.S."/>
            <person name="Garcia-Pichel F."/>
        </authorList>
    </citation>
    <scope>NUCLEOTIDE SEQUENCE [LARGE SCALE GENOMIC DNA]</scope>
    <source>
        <strain evidence="12 13">BC008</strain>
    </source>
</reference>
<dbReference type="Gene3D" id="1.10.510.10">
    <property type="entry name" value="Transferase(Phosphotransferase) domain 1"/>
    <property type="match status" value="1"/>
</dbReference>
<evidence type="ECO:0000256" key="7">
    <source>
        <dbReference type="ARBA" id="ARBA00047899"/>
    </source>
</evidence>
<comment type="caution">
    <text evidence="12">The sequence shown here is derived from an EMBL/GenBank/DDBJ whole genome shotgun (WGS) entry which is preliminary data.</text>
</comment>
<dbReference type="InterPro" id="IPR000719">
    <property type="entry name" value="Prot_kinase_dom"/>
</dbReference>
<proteinExistence type="predicted"/>
<comment type="catalytic activity">
    <reaction evidence="7">
        <text>L-threonyl-[protein] + ATP = O-phospho-L-threonyl-[protein] + ADP + H(+)</text>
        <dbReference type="Rhea" id="RHEA:46608"/>
        <dbReference type="Rhea" id="RHEA-COMP:11060"/>
        <dbReference type="Rhea" id="RHEA-COMP:11605"/>
        <dbReference type="ChEBI" id="CHEBI:15378"/>
        <dbReference type="ChEBI" id="CHEBI:30013"/>
        <dbReference type="ChEBI" id="CHEBI:30616"/>
        <dbReference type="ChEBI" id="CHEBI:61977"/>
        <dbReference type="ChEBI" id="CHEBI:456216"/>
        <dbReference type="EC" id="2.7.11.1"/>
    </reaction>
</comment>
<evidence type="ECO:0000256" key="3">
    <source>
        <dbReference type="ARBA" id="ARBA00022679"/>
    </source>
</evidence>
<dbReference type="PROSITE" id="PS00107">
    <property type="entry name" value="PROTEIN_KINASE_ATP"/>
    <property type="match status" value="1"/>
</dbReference>
<dbReference type="Pfam" id="PF00069">
    <property type="entry name" value="Pkinase"/>
    <property type="match status" value="1"/>
</dbReference>
<keyword evidence="13" id="KW-1185">Reference proteome</keyword>